<keyword evidence="1" id="KW-0812">Transmembrane</keyword>
<organism evidence="2 3">
    <name type="scientific">Alkalihalobacterium chitinilyticum</name>
    <dbReference type="NCBI Taxonomy" id="2980103"/>
    <lineage>
        <taxon>Bacteria</taxon>
        <taxon>Bacillati</taxon>
        <taxon>Bacillota</taxon>
        <taxon>Bacilli</taxon>
        <taxon>Bacillales</taxon>
        <taxon>Bacillaceae</taxon>
        <taxon>Alkalihalobacterium</taxon>
    </lineage>
</organism>
<reference evidence="2" key="1">
    <citation type="submission" date="2024-05" db="EMBL/GenBank/DDBJ databases">
        <title>Alkalihalobacillus sp. strain MEB203 novel alkaliphilic bacterium from Lonar Lake, India.</title>
        <authorList>
            <person name="Joshi A."/>
            <person name="Thite S."/>
            <person name="Mengade P."/>
        </authorList>
    </citation>
    <scope>NUCLEOTIDE SEQUENCE</scope>
    <source>
        <strain evidence="2">MEB 203</strain>
    </source>
</reference>
<protein>
    <recommendedName>
        <fullName evidence="4">DUF3221 domain-containing protein</fullName>
    </recommendedName>
</protein>
<sequence length="125" mass="14752">MGKLQKYLFIFIILIVVIGITSMFLNANQQEPELTIPEWGTVPYNDTYYAYAVLILDERHKQLRTLDEIKVGSTFLLDQYAIKGIPQRFPNLWEQQEKLQFPLELEPNPNIILFCLRRTMIFSNK</sequence>
<evidence type="ECO:0000256" key="1">
    <source>
        <dbReference type="SAM" id="Phobius"/>
    </source>
</evidence>
<proteinExistence type="predicted"/>
<evidence type="ECO:0000313" key="2">
    <source>
        <dbReference type="EMBL" id="MDE5413254.1"/>
    </source>
</evidence>
<accession>A0ABT5VCS6</accession>
<keyword evidence="1" id="KW-1133">Transmembrane helix</keyword>
<evidence type="ECO:0000313" key="3">
    <source>
        <dbReference type="Proteomes" id="UP001148125"/>
    </source>
</evidence>
<evidence type="ECO:0008006" key="4">
    <source>
        <dbReference type="Google" id="ProtNLM"/>
    </source>
</evidence>
<dbReference type="Proteomes" id="UP001148125">
    <property type="component" value="Unassembled WGS sequence"/>
</dbReference>
<feature type="transmembrane region" description="Helical" evidence="1">
    <location>
        <begin position="7"/>
        <end position="25"/>
    </location>
</feature>
<dbReference type="EMBL" id="JAOTPO010000004">
    <property type="protein sequence ID" value="MDE5413254.1"/>
    <property type="molecule type" value="Genomic_DNA"/>
</dbReference>
<gene>
    <name evidence="2" type="ORF">N7Z68_07630</name>
</gene>
<comment type="caution">
    <text evidence="2">The sequence shown here is derived from an EMBL/GenBank/DDBJ whole genome shotgun (WGS) entry which is preliminary data.</text>
</comment>
<keyword evidence="1" id="KW-0472">Membrane</keyword>
<keyword evidence="3" id="KW-1185">Reference proteome</keyword>
<dbReference type="RefSeq" id="WP_275117878.1">
    <property type="nucleotide sequence ID" value="NZ_JAOTPO010000004.1"/>
</dbReference>
<name>A0ABT5VCS6_9BACI</name>